<keyword evidence="2" id="KW-1185">Reference proteome</keyword>
<dbReference type="EMBL" id="BAAAZA010000008">
    <property type="protein sequence ID" value="GAA3865937.1"/>
    <property type="molecule type" value="Genomic_DNA"/>
</dbReference>
<dbReference type="Proteomes" id="UP001501563">
    <property type="component" value="Unassembled WGS sequence"/>
</dbReference>
<organism evidence="1 2">
    <name type="scientific">Streptomyces lannensis</name>
    <dbReference type="NCBI Taxonomy" id="766498"/>
    <lineage>
        <taxon>Bacteria</taxon>
        <taxon>Bacillati</taxon>
        <taxon>Actinomycetota</taxon>
        <taxon>Actinomycetes</taxon>
        <taxon>Kitasatosporales</taxon>
        <taxon>Streptomycetaceae</taxon>
        <taxon>Streptomyces</taxon>
    </lineage>
</organism>
<name>A0ABP7K6C3_9ACTN</name>
<reference evidence="2" key="1">
    <citation type="journal article" date="2019" name="Int. J. Syst. Evol. Microbiol.">
        <title>The Global Catalogue of Microorganisms (GCM) 10K type strain sequencing project: providing services to taxonomists for standard genome sequencing and annotation.</title>
        <authorList>
            <consortium name="The Broad Institute Genomics Platform"/>
            <consortium name="The Broad Institute Genome Sequencing Center for Infectious Disease"/>
            <person name="Wu L."/>
            <person name="Ma J."/>
        </authorList>
    </citation>
    <scope>NUCLEOTIDE SEQUENCE [LARGE SCALE GENOMIC DNA]</scope>
    <source>
        <strain evidence="2">JCM 16578</strain>
    </source>
</reference>
<gene>
    <name evidence="1" type="ORF">GCM10022207_32930</name>
</gene>
<proteinExistence type="predicted"/>
<evidence type="ECO:0000313" key="1">
    <source>
        <dbReference type="EMBL" id="GAA3865937.1"/>
    </source>
</evidence>
<protein>
    <submittedName>
        <fullName evidence="1">Uncharacterized protein</fullName>
    </submittedName>
</protein>
<sequence length="194" mass="21183">MVEPGPKRRALGAITVLNIRRDDVHGQEKAKGVGDQEPLAAFDLLAGVEAPGGGGDGVGSADRLGVDQARTRLGVATVDFAELGAQCVVDALDRAIAVPPSDVPVHRWPRCEILRQLPPSAAGPHDVEDRVHDPPPRMLLPPPALRSHPCGRQQRFHQRPLFVRQVRRIPTPSFAHMRLNDHPRTWPRQISNAV</sequence>
<evidence type="ECO:0000313" key="2">
    <source>
        <dbReference type="Proteomes" id="UP001501563"/>
    </source>
</evidence>
<comment type="caution">
    <text evidence="1">The sequence shown here is derived from an EMBL/GenBank/DDBJ whole genome shotgun (WGS) entry which is preliminary data.</text>
</comment>
<accession>A0ABP7K6C3</accession>